<dbReference type="InterPro" id="IPR000719">
    <property type="entry name" value="Prot_kinase_dom"/>
</dbReference>
<dbReference type="GO" id="GO:0004672">
    <property type="term" value="F:protein kinase activity"/>
    <property type="evidence" value="ECO:0007669"/>
    <property type="project" value="InterPro"/>
</dbReference>
<dbReference type="Pfam" id="PF20147">
    <property type="entry name" value="Crinkler"/>
    <property type="match status" value="1"/>
</dbReference>
<dbReference type="OrthoDB" id="5979581at2759"/>
<dbReference type="InterPro" id="IPR049229">
    <property type="entry name" value="DUF6826"/>
</dbReference>
<reference evidence="6" key="1">
    <citation type="submission" date="2020-05" db="EMBL/GenBank/DDBJ databases">
        <authorList>
            <person name="Rincon C."/>
            <person name="Sanders R I."/>
            <person name="Robbins C."/>
            <person name="Chaturvedi A."/>
        </authorList>
    </citation>
    <scope>NUCLEOTIDE SEQUENCE</scope>
    <source>
        <strain evidence="6">CHB12</strain>
    </source>
</reference>
<keyword evidence="4" id="KW-0547">Nucleotide-binding</keyword>
<evidence type="ECO:0000313" key="7">
    <source>
        <dbReference type="Proteomes" id="UP000684084"/>
    </source>
</evidence>
<dbReference type="AlphaFoldDB" id="A0A916EF86"/>
<keyword evidence="4" id="KW-0067">ATP-binding</keyword>
<protein>
    <recommendedName>
        <fullName evidence="5">Protein kinase domain-containing protein</fullName>
    </recommendedName>
</protein>
<dbReference type="VEuPathDB" id="FungiDB:RhiirFUN_006720"/>
<evidence type="ECO:0000256" key="4">
    <source>
        <dbReference type="PROSITE-ProRule" id="PRU10141"/>
    </source>
</evidence>
<proteinExistence type="predicted"/>
<evidence type="ECO:0000313" key="6">
    <source>
        <dbReference type="EMBL" id="CAB5386612.1"/>
    </source>
</evidence>
<organism evidence="6 7">
    <name type="scientific">Rhizophagus irregularis</name>
    <dbReference type="NCBI Taxonomy" id="588596"/>
    <lineage>
        <taxon>Eukaryota</taxon>
        <taxon>Fungi</taxon>
        <taxon>Fungi incertae sedis</taxon>
        <taxon>Mucoromycota</taxon>
        <taxon>Glomeromycotina</taxon>
        <taxon>Glomeromycetes</taxon>
        <taxon>Glomerales</taxon>
        <taxon>Glomeraceae</taxon>
        <taxon>Rhizophagus</taxon>
    </lineage>
</organism>
<evidence type="ECO:0000256" key="3">
    <source>
        <dbReference type="ARBA" id="ARBA00022525"/>
    </source>
</evidence>
<dbReference type="VEuPathDB" id="FungiDB:RhiirFUN_006721"/>
<evidence type="ECO:0000256" key="2">
    <source>
        <dbReference type="ARBA" id="ARBA00004613"/>
    </source>
</evidence>
<dbReference type="PROSITE" id="PS50011">
    <property type="entry name" value="PROTEIN_KINASE_DOM"/>
    <property type="match status" value="1"/>
</dbReference>
<dbReference type="GO" id="GO:0043657">
    <property type="term" value="C:host cell"/>
    <property type="evidence" value="ECO:0007669"/>
    <property type="project" value="UniProtKB-SubCell"/>
</dbReference>
<dbReference type="GO" id="GO:0005576">
    <property type="term" value="C:extracellular region"/>
    <property type="evidence" value="ECO:0007669"/>
    <property type="project" value="UniProtKB-SubCell"/>
</dbReference>
<feature type="domain" description="Protein kinase" evidence="5">
    <location>
        <begin position="435"/>
        <end position="671"/>
    </location>
</feature>
<gene>
    <name evidence="6" type="ORF">CHRIB12_LOCUS19773</name>
</gene>
<name>A0A916EF86_9GLOM</name>
<evidence type="ECO:0000256" key="1">
    <source>
        <dbReference type="ARBA" id="ARBA00004340"/>
    </source>
</evidence>
<evidence type="ECO:0000259" key="5">
    <source>
        <dbReference type="PROSITE" id="PS50011"/>
    </source>
</evidence>
<feature type="binding site" evidence="4">
    <location>
        <position position="466"/>
    </location>
    <ligand>
        <name>ATP</name>
        <dbReference type="ChEBI" id="CHEBI:30616"/>
    </ligand>
</feature>
<comment type="subcellular location">
    <subcellularLocation>
        <location evidence="1">Host cell</location>
    </subcellularLocation>
    <subcellularLocation>
        <location evidence="2">Secreted</location>
    </subcellularLocation>
</comment>
<dbReference type="Proteomes" id="UP000684084">
    <property type="component" value="Unassembled WGS sequence"/>
</dbReference>
<dbReference type="EMBL" id="CAGKOT010000056">
    <property type="protein sequence ID" value="CAB5386612.1"/>
    <property type="molecule type" value="Genomic_DNA"/>
</dbReference>
<dbReference type="InterPro" id="IPR045379">
    <property type="entry name" value="Crinkler_N"/>
</dbReference>
<keyword evidence="3" id="KW-0964">Secreted</keyword>
<sequence length="671" mass="76533">MPVVILGTQITLWCFDLRNDSKFKVIIGDGNDIDDLKEAIKEKCKPFFDGFGSYALILWRVNATNATQVTPDILNDKLVDTAKTIEETFSNIQGSNIRVVVRAPESHNKFSQRDIVYFFSSSLDHTVLYSPIIPNTYLFLCFSFLLLIVKPAKKKNSCYRRATWCQGNFPDIASLEKKFEKVVNEVGSLRLEVERDFRKMRNVIKASLYSPGTFTETEKGKLLNKGDEIGFPLNLTTSSKQRAPGRFTESPNKVPTANPKEEKIRDYFMSECLALENSSSINNKLVIKDTRSSPLLETRKPDFVFIPNDSHLDQLNVVAVGEVKKRTGGGFSNAHIGQAISYGEKTLLLQPRRNSIFVVLTDCLIINVYRVTRINNTNLPNPVTQFKYERIAPQNLIFKNGSENTGWKYLVTIMESSPDVLGWVKPSLTFGNETVSLVRSIGVGRTSVVYEGKHNEVSMAVKMAKKIDYLPCFTKERIVLEKLSELESPHIPKILFYNDDVLVLTPLGEKINNLRKKDIKDIITTLQNAHSLGIIHRDLRKFNLLRNLDDLCENILIVDWGYSVNNSESAIFAGALECMPDYVLQSLINGEQIAYGPQVDLTCFVRSFYLMLHRPTLDRVPFGKDDNIEERAHMLLNFWKDCRQSDVWNNIYEAIDNLRYDQLIQELEKLF</sequence>
<dbReference type="PROSITE" id="PS00107">
    <property type="entry name" value="PROTEIN_KINASE_ATP"/>
    <property type="match status" value="1"/>
</dbReference>
<dbReference type="GO" id="GO:0005524">
    <property type="term" value="F:ATP binding"/>
    <property type="evidence" value="ECO:0007669"/>
    <property type="project" value="UniProtKB-UniRule"/>
</dbReference>
<accession>A0A916EF86</accession>
<dbReference type="InterPro" id="IPR017441">
    <property type="entry name" value="Protein_kinase_ATP_BS"/>
</dbReference>
<comment type="caution">
    <text evidence="6">The sequence shown here is derived from an EMBL/GenBank/DDBJ whole genome shotgun (WGS) entry which is preliminary data.</text>
</comment>
<dbReference type="SMART" id="SM00220">
    <property type="entry name" value="S_TKc"/>
    <property type="match status" value="1"/>
</dbReference>
<dbReference type="Pfam" id="PF20713">
    <property type="entry name" value="DUF6826"/>
    <property type="match status" value="1"/>
</dbReference>